<evidence type="ECO:0000259" key="1">
    <source>
        <dbReference type="Pfam" id="PF14529"/>
    </source>
</evidence>
<feature type="domain" description="Endonuclease/exonuclease/phosphatase" evidence="1">
    <location>
        <begin position="95"/>
        <end position="216"/>
    </location>
</feature>
<keyword evidence="2" id="KW-0255">Endonuclease</keyword>
<name>K2R4R6_MACPH</name>
<dbReference type="EMBL" id="AHHD01000754">
    <property type="protein sequence ID" value="EKG09193.1"/>
    <property type="molecule type" value="Genomic_DNA"/>
</dbReference>
<keyword evidence="2" id="KW-0540">Nuclease</keyword>
<dbReference type="STRING" id="1126212.K2R4R6"/>
<reference evidence="2 3" key="1">
    <citation type="journal article" date="2012" name="BMC Genomics">
        <title>Tools to kill: Genome of one of the most destructive plant pathogenic fungi Macrophomina phaseolina.</title>
        <authorList>
            <person name="Islam M.S."/>
            <person name="Haque M.S."/>
            <person name="Islam M.M."/>
            <person name="Emdad E.M."/>
            <person name="Halim A."/>
            <person name="Hossen Q.M.M."/>
            <person name="Hossain M.Z."/>
            <person name="Ahmed B."/>
            <person name="Rahim S."/>
            <person name="Rahman M.S."/>
            <person name="Alam M.M."/>
            <person name="Hou S."/>
            <person name="Wan X."/>
            <person name="Saito J.A."/>
            <person name="Alam M."/>
        </authorList>
    </citation>
    <scope>NUCLEOTIDE SEQUENCE [LARGE SCALE GENOMIC DNA]</scope>
    <source>
        <strain evidence="2 3">MS6</strain>
    </source>
</reference>
<evidence type="ECO:0000313" key="2">
    <source>
        <dbReference type="EMBL" id="EKG09193.1"/>
    </source>
</evidence>
<dbReference type="SUPFAM" id="SSF56219">
    <property type="entry name" value="DNase I-like"/>
    <property type="match status" value="1"/>
</dbReference>
<proteinExistence type="predicted"/>
<dbReference type="VEuPathDB" id="FungiDB:MPH_13821"/>
<evidence type="ECO:0000313" key="3">
    <source>
        <dbReference type="Proteomes" id="UP000007129"/>
    </source>
</evidence>
<accession>K2R4R6</accession>
<keyword evidence="2" id="KW-0378">Hydrolase</keyword>
<dbReference type="PANTHER" id="PTHR33273">
    <property type="entry name" value="DOMAIN-CONTAINING PROTEIN, PUTATIVE-RELATED"/>
    <property type="match status" value="1"/>
</dbReference>
<dbReference type="eggNOG" id="KOG1075">
    <property type="taxonomic scope" value="Eukaryota"/>
</dbReference>
<keyword evidence="2" id="KW-0269">Exonuclease</keyword>
<dbReference type="GO" id="GO:0004519">
    <property type="term" value="F:endonuclease activity"/>
    <property type="evidence" value="ECO:0007669"/>
    <property type="project" value="UniProtKB-KW"/>
</dbReference>
<dbReference type="Proteomes" id="UP000007129">
    <property type="component" value="Unassembled WGS sequence"/>
</dbReference>
<dbReference type="Gene3D" id="3.60.10.10">
    <property type="entry name" value="Endonuclease/exonuclease/phosphatase"/>
    <property type="match status" value="1"/>
</dbReference>
<organism evidence="2 3">
    <name type="scientific">Macrophomina phaseolina (strain MS6)</name>
    <name type="common">Charcoal rot fungus</name>
    <dbReference type="NCBI Taxonomy" id="1126212"/>
    <lineage>
        <taxon>Eukaryota</taxon>
        <taxon>Fungi</taxon>
        <taxon>Dikarya</taxon>
        <taxon>Ascomycota</taxon>
        <taxon>Pezizomycotina</taxon>
        <taxon>Dothideomycetes</taxon>
        <taxon>Dothideomycetes incertae sedis</taxon>
        <taxon>Botryosphaeriales</taxon>
        <taxon>Botryosphaeriaceae</taxon>
        <taxon>Macrophomina</taxon>
    </lineage>
</organism>
<dbReference type="HOGENOM" id="CLU_924949_0_0_1"/>
<dbReference type="GO" id="GO:0004527">
    <property type="term" value="F:exonuclease activity"/>
    <property type="evidence" value="ECO:0007669"/>
    <property type="project" value="UniProtKB-KW"/>
</dbReference>
<gene>
    <name evidence="2" type="ORF">MPH_13821</name>
</gene>
<sequence>MRSRAKVMAPLFRDRRTREFDIIALQEPWKNPFRDTTYHPLKREFELLHFNGPARTCIFVNKRIAPSSWTVTYHTSDLCILHLKLANNSNAGGAVYIYNVYSPPRTTGASSSLYTLAAALRDYPTDQYIVLGDFNLHYPLWTGPEYSHQDREADELINLLERFSLHLASLPAIPTFARKDAQITIDLAFITAGILEHLVRCQVREDLQQDSDHIPISTVVDLSPSRRPPEARPNWRSTDTAKLRRTFEESLPPIKALRSIEVLENLTGALI</sequence>
<dbReference type="InterPro" id="IPR036691">
    <property type="entry name" value="Endo/exonu/phosph_ase_sf"/>
</dbReference>
<dbReference type="Pfam" id="PF14529">
    <property type="entry name" value="Exo_endo_phos_2"/>
    <property type="match status" value="1"/>
</dbReference>
<dbReference type="InParanoid" id="K2R4R6"/>
<dbReference type="OrthoDB" id="3693100at2759"/>
<dbReference type="InterPro" id="IPR005135">
    <property type="entry name" value="Endo/exonuclease/phosphatase"/>
</dbReference>
<dbReference type="AlphaFoldDB" id="K2R4R6"/>
<comment type="caution">
    <text evidence="2">The sequence shown here is derived from an EMBL/GenBank/DDBJ whole genome shotgun (WGS) entry which is preliminary data.</text>
</comment>
<dbReference type="PANTHER" id="PTHR33273:SF4">
    <property type="entry name" value="ENDONUCLEASE_EXONUCLEASE_PHOSPHATASE DOMAIN-CONTAINING PROTEIN"/>
    <property type="match status" value="1"/>
</dbReference>
<protein>
    <submittedName>
        <fullName evidence="2">Endonuclease/exonuclease/phosphatase</fullName>
    </submittedName>
</protein>